<accession>A0ABQ5AVW4</accession>
<name>A0ABQ5AVW4_9ASTR</name>
<proteinExistence type="predicted"/>
<reference evidence="2" key="2">
    <citation type="submission" date="2022-01" db="EMBL/GenBank/DDBJ databases">
        <authorList>
            <person name="Yamashiro T."/>
            <person name="Shiraishi A."/>
            <person name="Satake H."/>
            <person name="Nakayama K."/>
        </authorList>
    </citation>
    <scope>NUCLEOTIDE SEQUENCE</scope>
</reference>
<keyword evidence="3" id="KW-1185">Reference proteome</keyword>
<feature type="compositionally biased region" description="Acidic residues" evidence="1">
    <location>
        <begin position="223"/>
        <end position="232"/>
    </location>
</feature>
<evidence type="ECO:0000313" key="2">
    <source>
        <dbReference type="EMBL" id="GJT06139.1"/>
    </source>
</evidence>
<sequence>MKERSEIYGGHYVTKITKSLGYYVDEELDKYSDPIESEEWKLKMFAKELDRANLRLRRPVLIQQPPRVGNEQRNEPSGLDSSWGDWNASLNEIEIRDVWRDVMLMRNGYMLEHSIPILHHLADQANYTYPTYKPPNVPPYPYPYVPYSHPYMHYPDMGNSSYGGGQHGAPRDAYMFTGAMISYGGNAIVSSSGYEIGGSSRGVQAENSDDDDMSDPFMHSEDCVESADDMDD</sequence>
<dbReference type="EMBL" id="BQNB010012643">
    <property type="protein sequence ID" value="GJT06139.1"/>
    <property type="molecule type" value="Genomic_DNA"/>
</dbReference>
<feature type="region of interest" description="Disordered" evidence="1">
    <location>
        <begin position="195"/>
        <end position="232"/>
    </location>
</feature>
<protein>
    <submittedName>
        <fullName evidence="2">Uncharacterized protein</fullName>
    </submittedName>
</protein>
<gene>
    <name evidence="2" type="ORF">Tco_0840601</name>
</gene>
<comment type="caution">
    <text evidence="2">The sequence shown here is derived from an EMBL/GenBank/DDBJ whole genome shotgun (WGS) entry which is preliminary data.</text>
</comment>
<dbReference type="Proteomes" id="UP001151760">
    <property type="component" value="Unassembled WGS sequence"/>
</dbReference>
<evidence type="ECO:0000313" key="3">
    <source>
        <dbReference type="Proteomes" id="UP001151760"/>
    </source>
</evidence>
<organism evidence="2 3">
    <name type="scientific">Tanacetum coccineum</name>
    <dbReference type="NCBI Taxonomy" id="301880"/>
    <lineage>
        <taxon>Eukaryota</taxon>
        <taxon>Viridiplantae</taxon>
        <taxon>Streptophyta</taxon>
        <taxon>Embryophyta</taxon>
        <taxon>Tracheophyta</taxon>
        <taxon>Spermatophyta</taxon>
        <taxon>Magnoliopsida</taxon>
        <taxon>eudicotyledons</taxon>
        <taxon>Gunneridae</taxon>
        <taxon>Pentapetalae</taxon>
        <taxon>asterids</taxon>
        <taxon>campanulids</taxon>
        <taxon>Asterales</taxon>
        <taxon>Asteraceae</taxon>
        <taxon>Asteroideae</taxon>
        <taxon>Anthemideae</taxon>
        <taxon>Anthemidinae</taxon>
        <taxon>Tanacetum</taxon>
    </lineage>
</organism>
<reference evidence="2" key="1">
    <citation type="journal article" date="2022" name="Int. J. Mol. Sci.">
        <title>Draft Genome of Tanacetum Coccineum: Genomic Comparison of Closely Related Tanacetum-Family Plants.</title>
        <authorList>
            <person name="Yamashiro T."/>
            <person name="Shiraishi A."/>
            <person name="Nakayama K."/>
            <person name="Satake H."/>
        </authorList>
    </citation>
    <scope>NUCLEOTIDE SEQUENCE</scope>
</reference>
<evidence type="ECO:0000256" key="1">
    <source>
        <dbReference type="SAM" id="MobiDB-lite"/>
    </source>
</evidence>